<proteinExistence type="predicted"/>
<accession>A0A0F9G1W8</accession>
<reference evidence="1" key="1">
    <citation type="journal article" date="2015" name="Nature">
        <title>Complex archaea that bridge the gap between prokaryotes and eukaryotes.</title>
        <authorList>
            <person name="Spang A."/>
            <person name="Saw J.H."/>
            <person name="Jorgensen S.L."/>
            <person name="Zaremba-Niedzwiedzka K."/>
            <person name="Martijn J."/>
            <person name="Lind A.E."/>
            <person name="van Eijk R."/>
            <person name="Schleper C."/>
            <person name="Guy L."/>
            <person name="Ettema T.J."/>
        </authorList>
    </citation>
    <scope>NUCLEOTIDE SEQUENCE</scope>
</reference>
<dbReference type="AlphaFoldDB" id="A0A0F9G1W8"/>
<evidence type="ECO:0008006" key="2">
    <source>
        <dbReference type="Google" id="ProtNLM"/>
    </source>
</evidence>
<name>A0A0F9G1W8_9ZZZZ</name>
<gene>
    <name evidence="1" type="ORF">LCGC14_2174120</name>
</gene>
<protein>
    <recommendedName>
        <fullName evidence="2">Laminin G domain-containing protein</fullName>
    </recommendedName>
</protein>
<organism evidence="1">
    <name type="scientific">marine sediment metagenome</name>
    <dbReference type="NCBI Taxonomy" id="412755"/>
    <lineage>
        <taxon>unclassified sequences</taxon>
        <taxon>metagenomes</taxon>
        <taxon>ecological metagenomes</taxon>
    </lineage>
</organism>
<dbReference type="SUPFAM" id="SSF49899">
    <property type="entry name" value="Concanavalin A-like lectins/glucanases"/>
    <property type="match status" value="1"/>
</dbReference>
<sequence length="130" mass="14145">MSAGDIIVVNENSFGRKGNYFDGTDDYVLHDAHAIARVAANDTVGTYTAWIYLNDLAGTYTILSAGDNSAIAEFLHLTVKAGKLNIFLKDGSATRYDVIETTAVLTAKKWHHVAIVQDLIRPNLYVDGIA</sequence>
<evidence type="ECO:0000313" key="1">
    <source>
        <dbReference type="EMBL" id="KKL63540.1"/>
    </source>
</evidence>
<comment type="caution">
    <text evidence="1">The sequence shown here is derived from an EMBL/GenBank/DDBJ whole genome shotgun (WGS) entry which is preliminary data.</text>
</comment>
<dbReference type="EMBL" id="LAZR01028131">
    <property type="protein sequence ID" value="KKL63540.1"/>
    <property type="molecule type" value="Genomic_DNA"/>
</dbReference>
<dbReference type="InterPro" id="IPR013320">
    <property type="entry name" value="ConA-like_dom_sf"/>
</dbReference>
<dbReference type="Pfam" id="PF13385">
    <property type="entry name" value="Laminin_G_3"/>
    <property type="match status" value="1"/>
</dbReference>
<feature type="non-terminal residue" evidence="1">
    <location>
        <position position="130"/>
    </location>
</feature>
<dbReference type="Gene3D" id="2.60.120.200">
    <property type="match status" value="1"/>
</dbReference>